<comment type="caution">
    <text evidence="11">The sequence shown here is derived from an EMBL/GenBank/DDBJ whole genome shotgun (WGS) entry which is preliminary data.</text>
</comment>
<dbReference type="GO" id="GO:0004049">
    <property type="term" value="F:anthranilate synthase activity"/>
    <property type="evidence" value="ECO:0007669"/>
    <property type="project" value="UniProtKB-EC"/>
</dbReference>
<evidence type="ECO:0000259" key="10">
    <source>
        <dbReference type="Pfam" id="PF04715"/>
    </source>
</evidence>
<comment type="function">
    <text evidence="7">Part of a heterotetrameric complex that catalyzes the two-step biosynthesis of anthranilate, an intermediate in the biosynthesis of L-tryptophan. In the first step, the glutamine-binding beta subunit (TrpG) of anthranilate synthase (AS) provides the glutamine amidotransferase activity which generates ammonia as a substrate that, along with chorismate, is used in the second step, catalyzed by the large alpha subunit of AS (TrpE) to produce anthranilate. In the absence of TrpG, TrpE can synthesize anthranilate directly from chorismate and high concentrations of ammonia.</text>
</comment>
<keyword evidence="4" id="KW-0479">Metal-binding</keyword>
<dbReference type="PRINTS" id="PR00095">
    <property type="entry name" value="ANTSNTHASEI"/>
</dbReference>
<sequence length="553" mass="61792">WNRKGLNFFIHQSGWYRRREIIELLSLFIHSLWVRGTGAFLLSQESTANNDHSRKERLPVMKLTPDCTEIEALAAKYPIIPVCREVFADIVTPITLLRKIAGLSSRYCLLESIEGGENWGRYSFLGYDPILRVTCKDRVVTIRRKPAGPAEKIIETDRPFDILRDILKEYRSPKLKGMPPFTGGFIGYFAYGMIGYAEPTLNIKKGECSDFDLMLFDTVIAYDHLKQKIDIVVNMKTGQQAECMANYGAACARLESIAQMIANPAPMEKSVADDKPEFTCNVSKETYCRMVEKAKEYIVDGDIFQAVISRQFSSEYHGSLQNAYRVLRTTNPSPYMVYLRMDDMEIMSTSPETLVRLKDGRLTTFPVAGSRPRGAAPEEDDRLEKELLADEKELAEHNMLVDLGRNDLGKISKFSTVEVTGYQMIHKYSRIMHICSQVEGDILNGCDAFSAIEAVLPAGTLSGAPKIRACEIIEELEPVPRGIYGGALGYIDFTGNMDTCIAIRMAVKTNGKVYVQAGGGIVADSVPEKEYEESANKAKAVIHAIEAASEVND</sequence>
<evidence type="ECO:0000313" key="11">
    <source>
        <dbReference type="EMBL" id="EFC95042.1"/>
    </source>
</evidence>
<dbReference type="SUPFAM" id="SSF56322">
    <property type="entry name" value="ADC synthase"/>
    <property type="match status" value="1"/>
</dbReference>
<dbReference type="Proteomes" id="UP000004968">
    <property type="component" value="Unassembled WGS sequence"/>
</dbReference>
<feature type="domain" description="Anthranilate synthase component I N-terminal" evidence="10">
    <location>
        <begin position="89"/>
        <end position="229"/>
    </location>
</feature>
<gene>
    <name evidence="11" type="ORF">CLOSTHATH_06771</name>
</gene>
<dbReference type="InterPro" id="IPR019999">
    <property type="entry name" value="Anth_synth_I-like"/>
</dbReference>
<comment type="subunit">
    <text evidence="2">Heterotetramer consisting of two non-identical subunits: a beta subunit (TrpG) and a large alpha subunit (TrpE).</text>
</comment>
<evidence type="ECO:0000256" key="4">
    <source>
        <dbReference type="ARBA" id="ARBA00022723"/>
    </source>
</evidence>
<evidence type="ECO:0000259" key="9">
    <source>
        <dbReference type="Pfam" id="PF00425"/>
    </source>
</evidence>
<evidence type="ECO:0000256" key="1">
    <source>
        <dbReference type="ARBA" id="ARBA00001946"/>
    </source>
</evidence>
<dbReference type="AlphaFoldDB" id="D3AT12"/>
<dbReference type="HOGENOM" id="CLU_492241_0_0_9"/>
<feature type="non-terminal residue" evidence="11">
    <location>
        <position position="1"/>
    </location>
</feature>
<organism evidence="11 12">
    <name type="scientific">Hungatella hathewayi DSM 13479</name>
    <dbReference type="NCBI Taxonomy" id="566550"/>
    <lineage>
        <taxon>Bacteria</taxon>
        <taxon>Bacillati</taxon>
        <taxon>Bacillota</taxon>
        <taxon>Clostridia</taxon>
        <taxon>Lachnospirales</taxon>
        <taxon>Lachnospiraceae</taxon>
        <taxon>Hungatella</taxon>
    </lineage>
</organism>
<keyword evidence="6" id="KW-0456">Lyase</keyword>
<evidence type="ECO:0000256" key="5">
    <source>
        <dbReference type="ARBA" id="ARBA00022842"/>
    </source>
</evidence>
<comment type="cofactor">
    <cofactor evidence="1">
        <name>Mg(2+)</name>
        <dbReference type="ChEBI" id="CHEBI:18420"/>
    </cofactor>
</comment>
<evidence type="ECO:0000256" key="7">
    <source>
        <dbReference type="ARBA" id="ARBA00025634"/>
    </source>
</evidence>
<reference evidence="11 12" key="1">
    <citation type="submission" date="2010-01" db="EMBL/GenBank/DDBJ databases">
        <authorList>
            <person name="Weinstock G."/>
            <person name="Sodergren E."/>
            <person name="Clifton S."/>
            <person name="Fulton L."/>
            <person name="Fulton B."/>
            <person name="Courtney L."/>
            <person name="Fronick C."/>
            <person name="Harrison M."/>
            <person name="Strong C."/>
            <person name="Farmer C."/>
            <person name="Delahaunty K."/>
            <person name="Markovic C."/>
            <person name="Hall O."/>
            <person name="Minx P."/>
            <person name="Tomlinson C."/>
            <person name="Mitreva M."/>
            <person name="Nelson J."/>
            <person name="Hou S."/>
            <person name="Wollam A."/>
            <person name="Pepin K.H."/>
            <person name="Johnson M."/>
            <person name="Bhonagiri V."/>
            <person name="Nash W.E."/>
            <person name="Warren W."/>
            <person name="Chinwalla A."/>
            <person name="Mardis E.R."/>
            <person name="Wilson R.K."/>
        </authorList>
    </citation>
    <scope>NUCLEOTIDE SEQUENCE [LARGE SCALE GENOMIC DNA]</scope>
    <source>
        <strain evidence="11 12">DSM 13479</strain>
    </source>
</reference>
<evidence type="ECO:0000313" key="12">
    <source>
        <dbReference type="Proteomes" id="UP000004968"/>
    </source>
</evidence>
<evidence type="ECO:0000256" key="6">
    <source>
        <dbReference type="ARBA" id="ARBA00023239"/>
    </source>
</evidence>
<dbReference type="GO" id="GO:0046872">
    <property type="term" value="F:metal ion binding"/>
    <property type="evidence" value="ECO:0007669"/>
    <property type="project" value="UniProtKB-KW"/>
</dbReference>
<dbReference type="EMBL" id="ACIO01000848">
    <property type="protein sequence ID" value="EFC95042.1"/>
    <property type="molecule type" value="Genomic_DNA"/>
</dbReference>
<dbReference type="PANTHER" id="PTHR11236">
    <property type="entry name" value="AMINOBENZOATE/ANTHRANILATE SYNTHASE"/>
    <property type="match status" value="1"/>
</dbReference>
<dbReference type="InterPro" id="IPR005801">
    <property type="entry name" value="ADC_synthase"/>
</dbReference>
<proteinExistence type="predicted"/>
<accession>D3AT12</accession>
<dbReference type="InterPro" id="IPR006805">
    <property type="entry name" value="Anth_synth_I_N"/>
</dbReference>
<evidence type="ECO:0000256" key="3">
    <source>
        <dbReference type="ARBA" id="ARBA00020653"/>
    </source>
</evidence>
<protein>
    <recommendedName>
        <fullName evidence="3">Anthranilate synthase component 1</fullName>
    </recommendedName>
</protein>
<evidence type="ECO:0000256" key="8">
    <source>
        <dbReference type="ARBA" id="ARBA00047683"/>
    </source>
</evidence>
<dbReference type="Gene3D" id="3.60.120.10">
    <property type="entry name" value="Anthranilate synthase"/>
    <property type="match status" value="1"/>
</dbReference>
<keyword evidence="5" id="KW-0460">Magnesium</keyword>
<comment type="catalytic activity">
    <reaction evidence="8">
        <text>chorismate + L-glutamine = anthranilate + pyruvate + L-glutamate + H(+)</text>
        <dbReference type="Rhea" id="RHEA:21732"/>
        <dbReference type="ChEBI" id="CHEBI:15361"/>
        <dbReference type="ChEBI" id="CHEBI:15378"/>
        <dbReference type="ChEBI" id="CHEBI:16567"/>
        <dbReference type="ChEBI" id="CHEBI:29748"/>
        <dbReference type="ChEBI" id="CHEBI:29985"/>
        <dbReference type="ChEBI" id="CHEBI:58359"/>
        <dbReference type="EC" id="4.1.3.27"/>
    </reaction>
</comment>
<feature type="domain" description="Chorismate-utilising enzyme C-terminal" evidence="9">
    <location>
        <begin position="284"/>
        <end position="537"/>
    </location>
</feature>
<dbReference type="GO" id="GO:0000162">
    <property type="term" value="P:L-tryptophan biosynthetic process"/>
    <property type="evidence" value="ECO:0007669"/>
    <property type="project" value="TreeGrafter"/>
</dbReference>
<dbReference type="InterPro" id="IPR015890">
    <property type="entry name" value="Chorismate_C"/>
</dbReference>
<name>D3AT12_9FIRM</name>
<evidence type="ECO:0000256" key="2">
    <source>
        <dbReference type="ARBA" id="ARBA00011575"/>
    </source>
</evidence>
<dbReference type="Pfam" id="PF00425">
    <property type="entry name" value="Chorismate_bind"/>
    <property type="match status" value="1"/>
</dbReference>
<dbReference type="PANTHER" id="PTHR11236:SF48">
    <property type="entry name" value="ISOCHORISMATE SYNTHASE MENF"/>
    <property type="match status" value="1"/>
</dbReference>
<dbReference type="Pfam" id="PF04715">
    <property type="entry name" value="Anth_synt_I_N"/>
    <property type="match status" value="1"/>
</dbReference>